<evidence type="ECO:0000256" key="6">
    <source>
        <dbReference type="PIRSR" id="PIRSR602401-1"/>
    </source>
</evidence>
<keyword evidence="5 6" id="KW-0408">Iron</keyword>
<evidence type="ECO:0000256" key="8">
    <source>
        <dbReference type="SAM" id="MobiDB-lite"/>
    </source>
</evidence>
<evidence type="ECO:0000256" key="3">
    <source>
        <dbReference type="ARBA" id="ARBA00022723"/>
    </source>
</evidence>
<dbReference type="InterPro" id="IPR050121">
    <property type="entry name" value="Cytochrome_P450_monoxygenase"/>
</dbReference>
<dbReference type="Gene3D" id="1.10.630.10">
    <property type="entry name" value="Cytochrome P450"/>
    <property type="match status" value="1"/>
</dbReference>
<dbReference type="InterPro" id="IPR002401">
    <property type="entry name" value="Cyt_P450_E_grp-I"/>
</dbReference>
<gene>
    <name evidence="10" type="ORF">B0A52_02278</name>
</gene>
<dbReference type="InterPro" id="IPR014807">
    <property type="entry name" value="Coa1"/>
</dbReference>
<reference evidence="10 11" key="1">
    <citation type="submission" date="2017-03" db="EMBL/GenBank/DDBJ databases">
        <title>Genomes of endolithic fungi from Antarctica.</title>
        <authorList>
            <person name="Coleine C."/>
            <person name="Masonjones S."/>
            <person name="Stajich J.E."/>
        </authorList>
    </citation>
    <scope>NUCLEOTIDE SEQUENCE [LARGE SCALE GENOMIC DNA]</scope>
    <source>
        <strain evidence="10 11">CCFEE 6314</strain>
    </source>
</reference>
<dbReference type="AlphaFoldDB" id="A0A438NC25"/>
<dbReference type="VEuPathDB" id="FungiDB:PV10_06214"/>
<dbReference type="EMBL" id="NAJM01000009">
    <property type="protein sequence ID" value="RVX73151.1"/>
    <property type="molecule type" value="Genomic_DNA"/>
</dbReference>
<dbReference type="PANTHER" id="PTHR24305">
    <property type="entry name" value="CYTOCHROME P450"/>
    <property type="match status" value="1"/>
</dbReference>
<feature type="binding site" description="axial binding residue" evidence="6">
    <location>
        <position position="329"/>
    </location>
    <ligand>
        <name>heme</name>
        <dbReference type="ChEBI" id="CHEBI:30413"/>
    </ligand>
    <ligandPart>
        <name>Fe</name>
        <dbReference type="ChEBI" id="CHEBI:18248"/>
    </ligandPart>
</feature>
<dbReference type="PRINTS" id="PR00385">
    <property type="entry name" value="P450"/>
</dbReference>
<keyword evidence="7" id="KW-0503">Monooxygenase</keyword>
<dbReference type="InterPro" id="IPR001128">
    <property type="entry name" value="Cyt_P450"/>
</dbReference>
<evidence type="ECO:0000256" key="9">
    <source>
        <dbReference type="SAM" id="Phobius"/>
    </source>
</evidence>
<organism evidence="10 11">
    <name type="scientific">Exophiala mesophila</name>
    <name type="common">Black yeast-like fungus</name>
    <dbReference type="NCBI Taxonomy" id="212818"/>
    <lineage>
        <taxon>Eukaryota</taxon>
        <taxon>Fungi</taxon>
        <taxon>Dikarya</taxon>
        <taxon>Ascomycota</taxon>
        <taxon>Pezizomycotina</taxon>
        <taxon>Eurotiomycetes</taxon>
        <taxon>Chaetothyriomycetidae</taxon>
        <taxon>Chaetothyriales</taxon>
        <taxon>Herpotrichiellaceae</taxon>
        <taxon>Exophiala</taxon>
    </lineage>
</organism>
<dbReference type="Proteomes" id="UP000288859">
    <property type="component" value="Unassembled WGS sequence"/>
</dbReference>
<dbReference type="GO" id="GO:0005506">
    <property type="term" value="F:iron ion binding"/>
    <property type="evidence" value="ECO:0007669"/>
    <property type="project" value="InterPro"/>
</dbReference>
<evidence type="ECO:0000256" key="1">
    <source>
        <dbReference type="ARBA" id="ARBA00001971"/>
    </source>
</evidence>
<name>A0A438NC25_EXOME</name>
<dbReference type="OrthoDB" id="2100652at2759"/>
<dbReference type="GO" id="GO:0020037">
    <property type="term" value="F:heme binding"/>
    <property type="evidence" value="ECO:0007669"/>
    <property type="project" value="InterPro"/>
</dbReference>
<dbReference type="PRINTS" id="PR00463">
    <property type="entry name" value="EP450I"/>
</dbReference>
<keyword evidence="3 6" id="KW-0479">Metal-binding</keyword>
<feature type="region of interest" description="Disordered" evidence="8">
    <location>
        <begin position="380"/>
        <end position="400"/>
    </location>
</feature>
<dbReference type="PROSITE" id="PS00086">
    <property type="entry name" value="CYTOCHROME_P450"/>
    <property type="match status" value="1"/>
</dbReference>
<dbReference type="GO" id="GO:0004497">
    <property type="term" value="F:monooxygenase activity"/>
    <property type="evidence" value="ECO:0007669"/>
    <property type="project" value="UniProtKB-KW"/>
</dbReference>
<dbReference type="CDD" id="cd11060">
    <property type="entry name" value="CYP57A1-like"/>
    <property type="match status" value="1"/>
</dbReference>
<evidence type="ECO:0000256" key="2">
    <source>
        <dbReference type="ARBA" id="ARBA00010617"/>
    </source>
</evidence>
<evidence type="ECO:0000256" key="7">
    <source>
        <dbReference type="RuleBase" id="RU000461"/>
    </source>
</evidence>
<dbReference type="PANTHER" id="PTHR24305:SF232">
    <property type="entry name" value="P450, PUTATIVE (EUROFUNG)-RELATED"/>
    <property type="match status" value="1"/>
</dbReference>
<dbReference type="InterPro" id="IPR036396">
    <property type="entry name" value="Cyt_P450_sf"/>
</dbReference>
<dbReference type="SUPFAM" id="SSF48264">
    <property type="entry name" value="Cytochrome P450"/>
    <property type="match status" value="1"/>
</dbReference>
<dbReference type="InterPro" id="IPR017972">
    <property type="entry name" value="Cyt_P450_CS"/>
</dbReference>
<dbReference type="Pfam" id="PF08695">
    <property type="entry name" value="Coa1"/>
    <property type="match status" value="1"/>
</dbReference>
<evidence type="ECO:0000313" key="10">
    <source>
        <dbReference type="EMBL" id="RVX73151.1"/>
    </source>
</evidence>
<comment type="caution">
    <text evidence="10">The sequence shown here is derived from an EMBL/GenBank/DDBJ whole genome shotgun (WGS) entry which is preliminary data.</text>
</comment>
<dbReference type="GO" id="GO:0016705">
    <property type="term" value="F:oxidoreductase activity, acting on paired donors, with incorporation or reduction of molecular oxygen"/>
    <property type="evidence" value="ECO:0007669"/>
    <property type="project" value="InterPro"/>
</dbReference>
<evidence type="ECO:0000313" key="11">
    <source>
        <dbReference type="Proteomes" id="UP000288859"/>
    </source>
</evidence>
<evidence type="ECO:0000256" key="4">
    <source>
        <dbReference type="ARBA" id="ARBA00023002"/>
    </source>
</evidence>
<comment type="cofactor">
    <cofactor evidence="1 6">
        <name>heme</name>
        <dbReference type="ChEBI" id="CHEBI:30413"/>
    </cofactor>
</comment>
<keyword evidence="4 7" id="KW-0560">Oxidoreductase</keyword>
<dbReference type="Pfam" id="PF00067">
    <property type="entry name" value="p450"/>
    <property type="match status" value="1"/>
</dbReference>
<proteinExistence type="inferred from homology"/>
<keyword evidence="9" id="KW-1133">Transmembrane helix</keyword>
<accession>A0A438NC25</accession>
<keyword evidence="9" id="KW-0472">Membrane</keyword>
<feature type="transmembrane region" description="Helical" evidence="9">
    <location>
        <begin position="412"/>
        <end position="434"/>
    </location>
</feature>
<sequence>MSTLVGFEHLVDSTTTIFLQELQRRFADKHTVCDFGRWLQFYSFDVIGELTFSKRLGFIEHGVDVEGIIASNDSFLDYANVVISLIGQLPVLDRLLLKNPIRLWASKLGFGSSETPVVSFAKSRITERLEQSKLGFNNLDPADKHPNSSDFLSRFLTVSATQPEFMHPGRVLGLTAANVFAGSDTTAITLRTIFYHLLQDETIMDKLMAELKVLQSLDESTGGMALPKWKDVYELPYLSAVVKEALRIHPAVGMTLERVVPSGGLTLDGTTLPKGTIVGCNAWTIHRDQTVFGAHPERFSPERWLNASAEQRASMERHLLSFGAGARTCIGKNISFLEIYKLVPAILQRFELQLAHPETPWRTIPVRFTSTTNSTSASRIVRPLVPPPDEGSGPLLSRRGDRELPRLPKTGIWVKTLPIFFVLVAASSLAIFNYQKSTSSTVSSIMYALRTNETAREILGDEIYFASKTPWIRGELNQLHGTIDISFWVKGTKSQALTRFVSLRKKGSYFETMEWSLTDSTGKTWHLLTTDGRDPMSLERS</sequence>
<keyword evidence="9" id="KW-0812">Transmembrane</keyword>
<keyword evidence="6 7" id="KW-0349">Heme</keyword>
<protein>
    <submittedName>
        <fullName evidence="10">Uncharacterized protein</fullName>
    </submittedName>
</protein>
<comment type="similarity">
    <text evidence="2 7">Belongs to the cytochrome P450 family.</text>
</comment>
<evidence type="ECO:0000256" key="5">
    <source>
        <dbReference type="ARBA" id="ARBA00023004"/>
    </source>
</evidence>